<dbReference type="InterPro" id="IPR035965">
    <property type="entry name" value="PAS-like_dom_sf"/>
</dbReference>
<dbReference type="AlphaFoldDB" id="A0A444VNB6"/>
<comment type="subcellular location">
    <subcellularLocation>
        <location evidence="2">Membrane</location>
        <topology evidence="2">Multi-pass membrane protein</topology>
    </subcellularLocation>
</comment>
<dbReference type="PRINTS" id="PR00344">
    <property type="entry name" value="BCTRLSENSOR"/>
</dbReference>
<dbReference type="EMBL" id="JJMP01000003">
    <property type="protein sequence ID" value="RYC52283.1"/>
    <property type="molecule type" value="Genomic_DNA"/>
</dbReference>
<dbReference type="PROSITE" id="PS50109">
    <property type="entry name" value="HIS_KIN"/>
    <property type="match status" value="1"/>
</dbReference>
<evidence type="ECO:0000256" key="8">
    <source>
        <dbReference type="ARBA" id="ARBA00022840"/>
    </source>
</evidence>
<dbReference type="GO" id="GO:0004673">
    <property type="term" value="F:protein histidine kinase activity"/>
    <property type="evidence" value="ECO:0007669"/>
    <property type="project" value="UniProtKB-EC"/>
</dbReference>
<evidence type="ECO:0000256" key="5">
    <source>
        <dbReference type="ARBA" id="ARBA00022692"/>
    </source>
</evidence>
<evidence type="ECO:0000256" key="9">
    <source>
        <dbReference type="ARBA" id="ARBA00022989"/>
    </source>
</evidence>
<dbReference type="InterPro" id="IPR050351">
    <property type="entry name" value="BphY/WalK/GraS-like"/>
</dbReference>
<keyword evidence="16" id="KW-1185">Reference proteome</keyword>
<comment type="caution">
    <text evidence="15">The sequence shown here is derived from an EMBL/GenBank/DDBJ whole genome shotgun (WGS) entry which is preliminary data.</text>
</comment>
<dbReference type="GO" id="GO:0030295">
    <property type="term" value="F:protein kinase activator activity"/>
    <property type="evidence" value="ECO:0007669"/>
    <property type="project" value="TreeGrafter"/>
</dbReference>
<comment type="catalytic activity">
    <reaction evidence="1">
        <text>ATP + protein L-histidine = ADP + protein N-phospho-L-histidine.</text>
        <dbReference type="EC" id="2.7.13.3"/>
    </reaction>
</comment>
<dbReference type="Gene3D" id="3.30.565.10">
    <property type="entry name" value="Histidine kinase-like ATPase, C-terminal domain"/>
    <property type="match status" value="1"/>
</dbReference>
<keyword evidence="6" id="KW-0547">Nucleotide-binding</keyword>
<evidence type="ECO:0000313" key="16">
    <source>
        <dbReference type="Proteomes" id="UP000290261"/>
    </source>
</evidence>
<dbReference type="PROSITE" id="PS50112">
    <property type="entry name" value="PAS"/>
    <property type="match status" value="1"/>
</dbReference>
<dbReference type="GO" id="GO:0007234">
    <property type="term" value="P:osmosensory signaling via phosphorelay pathway"/>
    <property type="evidence" value="ECO:0007669"/>
    <property type="project" value="TreeGrafter"/>
</dbReference>
<evidence type="ECO:0000259" key="14">
    <source>
        <dbReference type="PROSITE" id="PS50112"/>
    </source>
</evidence>
<feature type="transmembrane region" description="Helical" evidence="12">
    <location>
        <begin position="32"/>
        <end position="54"/>
    </location>
</feature>
<keyword evidence="5 12" id="KW-0812">Transmembrane</keyword>
<evidence type="ECO:0000256" key="3">
    <source>
        <dbReference type="ARBA" id="ARBA00012438"/>
    </source>
</evidence>
<keyword evidence="11 12" id="KW-0472">Membrane</keyword>
<dbReference type="Gene3D" id="3.30.450.20">
    <property type="entry name" value="PAS domain"/>
    <property type="match status" value="1"/>
</dbReference>
<dbReference type="SUPFAM" id="SSF55785">
    <property type="entry name" value="PYP-like sensor domain (PAS domain)"/>
    <property type="match status" value="1"/>
</dbReference>
<dbReference type="GO" id="GO:0016020">
    <property type="term" value="C:membrane"/>
    <property type="evidence" value="ECO:0007669"/>
    <property type="project" value="UniProtKB-SubCell"/>
</dbReference>
<reference evidence="15 16" key="1">
    <citation type="submission" date="2014-04" db="EMBL/GenBank/DDBJ databases">
        <title>Whole genome of Muricauda olearia.</title>
        <authorList>
            <person name="Zhang X.-H."/>
            <person name="Tang K."/>
        </authorList>
    </citation>
    <scope>NUCLEOTIDE SEQUENCE [LARGE SCALE GENOMIC DNA]</scope>
    <source>
        <strain evidence="15 16">Th120</strain>
    </source>
</reference>
<dbReference type="EC" id="2.7.13.3" evidence="3"/>
<evidence type="ECO:0000256" key="10">
    <source>
        <dbReference type="ARBA" id="ARBA00023012"/>
    </source>
</evidence>
<dbReference type="Proteomes" id="UP000290261">
    <property type="component" value="Unassembled WGS sequence"/>
</dbReference>
<gene>
    <name evidence="15" type="ORF">DN53_10400</name>
</gene>
<dbReference type="SMART" id="SM00387">
    <property type="entry name" value="HATPase_c"/>
    <property type="match status" value="1"/>
</dbReference>
<evidence type="ECO:0000259" key="13">
    <source>
        <dbReference type="PROSITE" id="PS50109"/>
    </source>
</evidence>
<dbReference type="GO" id="GO:0005524">
    <property type="term" value="F:ATP binding"/>
    <property type="evidence" value="ECO:0007669"/>
    <property type="project" value="UniProtKB-KW"/>
</dbReference>
<evidence type="ECO:0000256" key="11">
    <source>
        <dbReference type="ARBA" id="ARBA00023136"/>
    </source>
</evidence>
<evidence type="ECO:0000256" key="6">
    <source>
        <dbReference type="ARBA" id="ARBA00022741"/>
    </source>
</evidence>
<organism evidence="15 16">
    <name type="scientific">Flagellimonas olearia</name>
    <dbReference type="NCBI Taxonomy" id="552546"/>
    <lineage>
        <taxon>Bacteria</taxon>
        <taxon>Pseudomonadati</taxon>
        <taxon>Bacteroidota</taxon>
        <taxon>Flavobacteriia</taxon>
        <taxon>Flavobacteriales</taxon>
        <taxon>Flavobacteriaceae</taxon>
        <taxon>Flagellimonas</taxon>
    </lineage>
</organism>
<keyword evidence="7 15" id="KW-0418">Kinase</keyword>
<dbReference type="CDD" id="cd00130">
    <property type="entry name" value="PAS"/>
    <property type="match status" value="1"/>
</dbReference>
<dbReference type="InterPro" id="IPR003594">
    <property type="entry name" value="HATPase_dom"/>
</dbReference>
<dbReference type="InterPro" id="IPR005467">
    <property type="entry name" value="His_kinase_dom"/>
</dbReference>
<evidence type="ECO:0000313" key="15">
    <source>
        <dbReference type="EMBL" id="RYC52283.1"/>
    </source>
</evidence>
<protein>
    <recommendedName>
        <fullName evidence="3">histidine kinase</fullName>
        <ecNumber evidence="3">2.7.13.3</ecNumber>
    </recommendedName>
</protein>
<dbReference type="PANTHER" id="PTHR42878">
    <property type="entry name" value="TWO-COMPONENT HISTIDINE KINASE"/>
    <property type="match status" value="1"/>
</dbReference>
<proteinExistence type="predicted"/>
<evidence type="ECO:0000256" key="12">
    <source>
        <dbReference type="SAM" id="Phobius"/>
    </source>
</evidence>
<keyword evidence="9 12" id="KW-1133">Transmembrane helix</keyword>
<feature type="transmembrane region" description="Helical" evidence="12">
    <location>
        <begin position="7"/>
        <end position="26"/>
    </location>
</feature>
<dbReference type="InterPro" id="IPR036890">
    <property type="entry name" value="HATPase_C_sf"/>
</dbReference>
<dbReference type="PANTHER" id="PTHR42878:SF7">
    <property type="entry name" value="SENSOR HISTIDINE KINASE GLRK"/>
    <property type="match status" value="1"/>
</dbReference>
<name>A0A444VNB6_9FLAO</name>
<dbReference type="InterPro" id="IPR004358">
    <property type="entry name" value="Sig_transdc_His_kin-like_C"/>
</dbReference>
<evidence type="ECO:0000256" key="7">
    <source>
        <dbReference type="ARBA" id="ARBA00022777"/>
    </source>
</evidence>
<accession>A0A444VNB6</accession>
<evidence type="ECO:0000256" key="2">
    <source>
        <dbReference type="ARBA" id="ARBA00004141"/>
    </source>
</evidence>
<dbReference type="RefSeq" id="WP_129653811.1">
    <property type="nucleotide sequence ID" value="NZ_ML142908.1"/>
</dbReference>
<keyword evidence="10" id="KW-0902">Two-component regulatory system</keyword>
<evidence type="ECO:0000256" key="4">
    <source>
        <dbReference type="ARBA" id="ARBA00022679"/>
    </source>
</evidence>
<feature type="domain" description="Histidine kinase" evidence="13">
    <location>
        <begin position="229"/>
        <end position="450"/>
    </location>
</feature>
<sequence length="450" mass="51758">MASRHFYIQLIVRVILITLTALALAFAISKMWYFTLAFSVIFLVSQVYALIIFINRTNRKIAYFFDAIRNEDFTLRFPERVAIKSFKELNQSLNRVNGLIQEVHLQLQIREQYYQEILKQASIGIMTYNEKGHILFSNPTMEKLLDYSPLNHIKQLAQVDENLFKIFETFEPFERKQFQLTNEREQIHLAIKSTPFTLDGKSLLLVVIQDIHKELDEKETESWVRLIRVLTHEIMNTITPIASISDSIIKYYRNNGKITPMEELEEHQIKNTLKGLEVIKEQGGNLMDFVQSYRSLLHVPEPNRTIVQGKALLGKIDVLMSARLHEGETDFQVLCDPEDLELFIDEKQIVQVLINLGKNALQSVGDTKNGKVQMVAGMDRNGKKYIEIRDNGPGIQPEVLEEIFVPFFTTKSEGTGIGLSLSKRVMQLHGGGIQVHSVPDQETVFRLTFA</sequence>
<keyword evidence="4" id="KW-0808">Transferase</keyword>
<dbReference type="GO" id="GO:0000156">
    <property type="term" value="F:phosphorelay response regulator activity"/>
    <property type="evidence" value="ECO:0007669"/>
    <property type="project" value="TreeGrafter"/>
</dbReference>
<keyword evidence="8" id="KW-0067">ATP-binding</keyword>
<feature type="domain" description="PAS" evidence="14">
    <location>
        <begin position="110"/>
        <end position="194"/>
    </location>
</feature>
<evidence type="ECO:0000256" key="1">
    <source>
        <dbReference type="ARBA" id="ARBA00000085"/>
    </source>
</evidence>
<dbReference type="SUPFAM" id="SSF55874">
    <property type="entry name" value="ATPase domain of HSP90 chaperone/DNA topoisomerase II/histidine kinase"/>
    <property type="match status" value="1"/>
</dbReference>
<dbReference type="InterPro" id="IPR000014">
    <property type="entry name" value="PAS"/>
</dbReference>
<dbReference type="Pfam" id="PF02518">
    <property type="entry name" value="HATPase_c"/>
    <property type="match status" value="1"/>
</dbReference>